<dbReference type="PROSITE" id="PS00687">
    <property type="entry name" value="ALDEHYDE_DEHYDR_GLU"/>
    <property type="match status" value="1"/>
</dbReference>
<evidence type="ECO:0000256" key="6">
    <source>
        <dbReference type="RuleBase" id="RU003345"/>
    </source>
</evidence>
<dbReference type="GO" id="GO:0006081">
    <property type="term" value="P:aldehyde metabolic process"/>
    <property type="evidence" value="ECO:0007669"/>
    <property type="project" value="InterPro"/>
</dbReference>
<feature type="active site" evidence="4 5">
    <location>
        <position position="247"/>
    </location>
</feature>
<dbReference type="SUPFAM" id="SSF53720">
    <property type="entry name" value="ALDH-like"/>
    <property type="match status" value="1"/>
</dbReference>
<dbReference type="InterPro" id="IPR016161">
    <property type="entry name" value="Ald_DH/histidinol_DH"/>
</dbReference>
<gene>
    <name evidence="9" type="ORF">CNX65_30090</name>
</gene>
<evidence type="ECO:0000256" key="5">
    <source>
        <dbReference type="PROSITE-ProRule" id="PRU10007"/>
    </source>
</evidence>
<dbReference type="InterPro" id="IPR012394">
    <property type="entry name" value="Aldehyde_DH_NAD(P)"/>
</dbReference>
<dbReference type="Pfam" id="PF00171">
    <property type="entry name" value="Aldedh"/>
    <property type="match status" value="1"/>
</dbReference>
<comment type="similarity">
    <text evidence="1 3 6">Belongs to the aldehyde dehydrogenase family.</text>
</comment>
<dbReference type="GO" id="GO:0016620">
    <property type="term" value="F:oxidoreductase activity, acting on the aldehyde or oxo group of donors, NAD or NADP as acceptor"/>
    <property type="evidence" value="ECO:0007669"/>
    <property type="project" value="InterPro"/>
</dbReference>
<evidence type="ECO:0000313" key="9">
    <source>
        <dbReference type="EMBL" id="ATE57015.1"/>
    </source>
</evidence>
<evidence type="ECO:0000256" key="7">
    <source>
        <dbReference type="SAM" id="MobiDB-lite"/>
    </source>
</evidence>
<protein>
    <recommendedName>
        <fullName evidence="3">Aldehyde dehydrogenase</fullName>
    </recommendedName>
</protein>
<dbReference type="Gene3D" id="3.40.605.10">
    <property type="entry name" value="Aldehyde Dehydrogenase, Chain A, domain 1"/>
    <property type="match status" value="1"/>
</dbReference>
<evidence type="ECO:0000256" key="1">
    <source>
        <dbReference type="ARBA" id="ARBA00009986"/>
    </source>
</evidence>
<reference evidence="9" key="1">
    <citation type="submission" date="2017-09" db="EMBL/GenBank/DDBJ databases">
        <title>Complete Genome Sequence of ansamitocin-producing Bacterium Actinosynnema pretiosum X47.</title>
        <authorList>
            <person name="Cao G."/>
            <person name="Zong G."/>
            <person name="Zhong C."/>
            <person name="Fu J."/>
        </authorList>
    </citation>
    <scope>NUCLEOTIDE SEQUENCE [LARGE SCALE GENOMIC DNA]</scope>
    <source>
        <strain evidence="9">X47</strain>
    </source>
</reference>
<feature type="region of interest" description="Disordered" evidence="7">
    <location>
        <begin position="1"/>
        <end position="33"/>
    </location>
</feature>
<proteinExistence type="inferred from homology"/>
<dbReference type="EMBL" id="CP023445">
    <property type="protein sequence ID" value="ATE57015.1"/>
    <property type="molecule type" value="Genomic_DNA"/>
</dbReference>
<keyword evidence="2 3" id="KW-0560">Oxidoreductase</keyword>
<organism evidence="9 10">
    <name type="scientific">Actinosynnema pretiosum</name>
    <dbReference type="NCBI Taxonomy" id="42197"/>
    <lineage>
        <taxon>Bacteria</taxon>
        <taxon>Bacillati</taxon>
        <taxon>Actinomycetota</taxon>
        <taxon>Actinomycetes</taxon>
        <taxon>Pseudonocardiales</taxon>
        <taxon>Pseudonocardiaceae</taxon>
        <taxon>Actinosynnema</taxon>
    </lineage>
</organism>
<feature type="compositionally biased region" description="Basic and acidic residues" evidence="7">
    <location>
        <begin position="7"/>
        <end position="26"/>
    </location>
</feature>
<dbReference type="InterPro" id="IPR029510">
    <property type="entry name" value="Ald_DH_CS_GLU"/>
</dbReference>
<dbReference type="RefSeq" id="WP_096496756.1">
    <property type="nucleotide sequence ID" value="NZ_CP023445.1"/>
</dbReference>
<dbReference type="AlphaFoldDB" id="A0A290ZDD9"/>
<dbReference type="CDD" id="cd07099">
    <property type="entry name" value="ALDH_DDALDH"/>
    <property type="match status" value="1"/>
</dbReference>
<dbReference type="Gene3D" id="3.40.309.10">
    <property type="entry name" value="Aldehyde Dehydrogenase, Chain A, domain 2"/>
    <property type="match status" value="1"/>
</dbReference>
<dbReference type="Proteomes" id="UP000218505">
    <property type="component" value="Chromosome"/>
</dbReference>
<dbReference type="KEGG" id="apre:CNX65_30090"/>
<evidence type="ECO:0000256" key="2">
    <source>
        <dbReference type="ARBA" id="ARBA00023002"/>
    </source>
</evidence>
<dbReference type="InterPro" id="IPR016160">
    <property type="entry name" value="Ald_DH_CS_CYS"/>
</dbReference>
<evidence type="ECO:0000256" key="4">
    <source>
        <dbReference type="PIRSR" id="PIRSR036492-1"/>
    </source>
</evidence>
<evidence type="ECO:0000313" key="10">
    <source>
        <dbReference type="Proteomes" id="UP000218505"/>
    </source>
</evidence>
<feature type="active site" evidence="4">
    <location>
        <position position="281"/>
    </location>
</feature>
<dbReference type="InterPro" id="IPR016162">
    <property type="entry name" value="Ald_DH_N"/>
</dbReference>
<dbReference type="PIRSF" id="PIRSF036492">
    <property type="entry name" value="ALDH"/>
    <property type="match status" value="1"/>
</dbReference>
<dbReference type="PANTHER" id="PTHR11699">
    <property type="entry name" value="ALDEHYDE DEHYDROGENASE-RELATED"/>
    <property type="match status" value="1"/>
</dbReference>
<evidence type="ECO:0000256" key="3">
    <source>
        <dbReference type="PIRNR" id="PIRNR036492"/>
    </source>
</evidence>
<dbReference type="InterPro" id="IPR016163">
    <property type="entry name" value="Ald_DH_C"/>
</dbReference>
<dbReference type="InterPro" id="IPR015590">
    <property type="entry name" value="Aldehyde_DH_dom"/>
</dbReference>
<accession>A0A290ZDD9</accession>
<name>A0A290ZDD9_9PSEU</name>
<sequence>MTQTAEAKSERGGDGSELLTSHDPRTGEVVGRHPVHGADDVAAAVRRARDASLHWAALDFDGRRARLDRWRKLLSRRADELCALISAETGKSADDARLEVAMVLDHLHWAAKHARKTLGRRRVATGPVMHNHAATLEYRPFGVVGVIGPWNYPAFTPMGSISYALAAGNAVVFKPSEHTPGVGRFLADSFAEAVPEQQVLQVVTGYGPTGAALCGAGVDKLAFTGSTATGRRVMAECARTLTPVLVECGGKDALIVAEDADLEAAARGAVWGGLFNAGQSCAGVERVYVAEAVADAFVELVTRKAARLRPGGSPDADFGPITMPKQVDVIAAHVADALDRGATAAVGGRESIRPPYVEPVVLLDVPEDAEAVTEETFGPTLVVNRVADADEAVRRANALRYGLGAAVYSKARGEELAARLRCGVVSINSVLAFASVPALPFGGVGDSGFGRIHGEDGLREFTYAHAVSRQRFAGVLDPMTYERGNRTVRRVLRLVRVLRGR</sequence>
<evidence type="ECO:0000259" key="8">
    <source>
        <dbReference type="Pfam" id="PF00171"/>
    </source>
</evidence>
<feature type="domain" description="Aldehyde dehydrogenase" evidence="8">
    <location>
        <begin position="19"/>
        <end position="466"/>
    </location>
</feature>
<dbReference type="PROSITE" id="PS00070">
    <property type="entry name" value="ALDEHYDE_DEHYDR_CYS"/>
    <property type="match status" value="1"/>
</dbReference>
<keyword evidence="10" id="KW-1185">Reference proteome</keyword>